<dbReference type="Proteomes" id="UP000502508">
    <property type="component" value="Chromosome"/>
</dbReference>
<evidence type="ECO:0000313" key="2">
    <source>
        <dbReference type="EMBL" id="BCB77337.1"/>
    </source>
</evidence>
<proteinExistence type="predicted"/>
<feature type="region of interest" description="Disordered" evidence="1">
    <location>
        <begin position="72"/>
        <end position="124"/>
    </location>
</feature>
<evidence type="ECO:0000256" key="1">
    <source>
        <dbReference type="SAM" id="MobiDB-lite"/>
    </source>
</evidence>
<reference evidence="2 3" key="1">
    <citation type="submission" date="2020-03" db="EMBL/GenBank/DDBJ databases">
        <title>Whole genome shotgun sequence of Phytohabitans flavus NBRC 107702.</title>
        <authorList>
            <person name="Komaki H."/>
            <person name="Tamura T."/>
        </authorList>
    </citation>
    <scope>NUCLEOTIDE SEQUENCE [LARGE SCALE GENOMIC DNA]</scope>
    <source>
        <strain evidence="2 3">NBRC 107702</strain>
    </source>
</reference>
<evidence type="ECO:0000313" key="3">
    <source>
        <dbReference type="Proteomes" id="UP000502508"/>
    </source>
</evidence>
<feature type="compositionally biased region" description="Basic and acidic residues" evidence="1">
    <location>
        <begin position="75"/>
        <end position="89"/>
    </location>
</feature>
<dbReference type="EMBL" id="AP022870">
    <property type="protein sequence ID" value="BCB77337.1"/>
    <property type="molecule type" value="Genomic_DNA"/>
</dbReference>
<accession>A0A6F8XU67</accession>
<name>A0A6F8XU67_9ACTN</name>
<sequence length="124" mass="13194">MDDAALVYRVEGLGRLGHDPHRDGRGQPLLAGYARGERLAVDELHHQVRGAPALGELALASVVHLDDAGVAYGGEHPRLGQEARSEPRVGRQAGQQHLDRDRAAEGQVGRPPHVAHPTGGDAFV</sequence>
<gene>
    <name evidence="2" type="ORF">Pflav_037470</name>
</gene>
<dbReference type="AlphaFoldDB" id="A0A6F8XU67"/>
<reference evidence="2 3" key="2">
    <citation type="submission" date="2020-03" db="EMBL/GenBank/DDBJ databases">
        <authorList>
            <person name="Ichikawa N."/>
            <person name="Kimura A."/>
            <person name="Kitahashi Y."/>
            <person name="Uohara A."/>
        </authorList>
    </citation>
    <scope>NUCLEOTIDE SEQUENCE [LARGE SCALE GENOMIC DNA]</scope>
    <source>
        <strain evidence="2 3">NBRC 107702</strain>
    </source>
</reference>
<protein>
    <submittedName>
        <fullName evidence="2">Uncharacterized protein</fullName>
    </submittedName>
</protein>
<dbReference type="KEGG" id="pfla:Pflav_037470"/>
<organism evidence="2 3">
    <name type="scientific">Phytohabitans flavus</name>
    <dbReference type="NCBI Taxonomy" id="1076124"/>
    <lineage>
        <taxon>Bacteria</taxon>
        <taxon>Bacillati</taxon>
        <taxon>Actinomycetota</taxon>
        <taxon>Actinomycetes</taxon>
        <taxon>Micromonosporales</taxon>
        <taxon>Micromonosporaceae</taxon>
    </lineage>
</organism>
<keyword evidence="3" id="KW-1185">Reference proteome</keyword>